<dbReference type="PANTHER" id="PTHR37419">
    <property type="entry name" value="SERINE/THREONINE-PROTEIN KINASE TOXIN HIPA"/>
    <property type="match status" value="1"/>
</dbReference>
<organism evidence="2 3">
    <name type="scientific">Porphyromonas gulae</name>
    <dbReference type="NCBI Taxonomy" id="111105"/>
    <lineage>
        <taxon>Bacteria</taxon>
        <taxon>Pseudomonadati</taxon>
        <taxon>Bacteroidota</taxon>
        <taxon>Bacteroidia</taxon>
        <taxon>Bacteroidales</taxon>
        <taxon>Porphyromonadaceae</taxon>
        <taxon>Porphyromonas</taxon>
    </lineage>
</organism>
<evidence type="ECO:0000313" key="2">
    <source>
        <dbReference type="EMBL" id="KGN84081.1"/>
    </source>
</evidence>
<dbReference type="GO" id="GO:0005829">
    <property type="term" value="C:cytosol"/>
    <property type="evidence" value="ECO:0007669"/>
    <property type="project" value="TreeGrafter"/>
</dbReference>
<dbReference type="PANTHER" id="PTHR37419:SF6">
    <property type="entry name" value="KINASE HI_0665-RELATED"/>
    <property type="match status" value="1"/>
</dbReference>
<dbReference type="GO" id="GO:0004674">
    <property type="term" value="F:protein serine/threonine kinase activity"/>
    <property type="evidence" value="ECO:0007669"/>
    <property type="project" value="TreeGrafter"/>
</dbReference>
<dbReference type="InterPro" id="IPR052028">
    <property type="entry name" value="HipA_Ser/Thr_kinase"/>
</dbReference>
<dbReference type="OrthoDB" id="196808at2"/>
<dbReference type="Pfam" id="PF13657">
    <property type="entry name" value="Couple_hipA"/>
    <property type="match status" value="1"/>
</dbReference>
<comment type="caution">
    <text evidence="2">The sequence shown here is derived from an EMBL/GenBank/DDBJ whole genome shotgun (WGS) entry which is preliminary data.</text>
</comment>
<proteinExistence type="predicted"/>
<protein>
    <submittedName>
        <fullName evidence="2">Phosphatidylinositol kinase</fullName>
    </submittedName>
</protein>
<dbReference type="EMBL" id="JRAI01000079">
    <property type="protein sequence ID" value="KGN84081.1"/>
    <property type="molecule type" value="Genomic_DNA"/>
</dbReference>
<evidence type="ECO:0000259" key="1">
    <source>
        <dbReference type="Pfam" id="PF13657"/>
    </source>
</evidence>
<keyword evidence="2" id="KW-0808">Transferase</keyword>
<sequence>MKQAIVYWKTFKAGILTESDEGYSFAYDKDYLTMPEAQGISLTMPLREEPFQSNTLHPFFDGLIPEGWLLDIAQKNWKIEARDRMALLLACCRDCIGAVSVEPLNTAEDEE</sequence>
<accession>A0A0A2EYW6</accession>
<evidence type="ECO:0000313" key="3">
    <source>
        <dbReference type="Proteomes" id="UP000030130"/>
    </source>
</evidence>
<keyword evidence="2" id="KW-0418">Kinase</keyword>
<dbReference type="InterPro" id="IPR017508">
    <property type="entry name" value="HipA_N1"/>
</dbReference>
<dbReference type="Proteomes" id="UP000030130">
    <property type="component" value="Unassembled WGS sequence"/>
</dbReference>
<dbReference type="RefSeq" id="WP_036848792.1">
    <property type="nucleotide sequence ID" value="NZ_JRAI01000079.1"/>
</dbReference>
<dbReference type="AlphaFoldDB" id="A0A0A2EYW6"/>
<name>A0A0A2EYW6_9PORP</name>
<feature type="domain" description="HipA N-terminal subdomain 1" evidence="1">
    <location>
        <begin position="5"/>
        <end position="101"/>
    </location>
</feature>
<gene>
    <name evidence="2" type="ORF">HR08_09410</name>
</gene>
<reference evidence="2 3" key="1">
    <citation type="submission" date="2014-08" db="EMBL/GenBank/DDBJ databases">
        <title>Porphyromonas gulae strain:COT-052_OH1451 Genome sequencing.</title>
        <authorList>
            <person name="Wallis C."/>
            <person name="Deusch O."/>
            <person name="O'Flynn C."/>
            <person name="Davis I."/>
            <person name="Jospin G."/>
            <person name="Darling A.E."/>
            <person name="Coil D.A."/>
            <person name="Alexiev A."/>
            <person name="Horsfall A."/>
            <person name="Kirkwood N."/>
            <person name="Harris S."/>
            <person name="Eisen J.A."/>
        </authorList>
    </citation>
    <scope>NUCLEOTIDE SEQUENCE [LARGE SCALE GENOMIC DNA]</scope>
    <source>
        <strain evidence="3">COT-052 OH1451</strain>
    </source>
</reference>
<dbReference type="NCBIfam" id="TIGR03071">
    <property type="entry name" value="couple_hipA"/>
    <property type="match status" value="1"/>
</dbReference>